<keyword evidence="3" id="KW-1185">Reference proteome</keyword>
<sequence length="121" mass="14114">MLDRLEKHAVRLALVERRVSEAEEEHRMLAIVQKKVDRLLLTLQAKVEDLEARSHRNNVRIVGIAESTQIDNMERYMEQLQFDLRGRKSFSDIFMVELAMSLPVLLQLLDTFLGLSGLYFN</sequence>
<dbReference type="AlphaFoldDB" id="A0AAV7KUN3"/>
<comment type="caution">
    <text evidence="2">The sequence shown here is derived from an EMBL/GenBank/DDBJ whole genome shotgun (WGS) entry which is preliminary data.</text>
</comment>
<evidence type="ECO:0000313" key="2">
    <source>
        <dbReference type="EMBL" id="KAJ1083176.1"/>
    </source>
</evidence>
<protein>
    <submittedName>
        <fullName evidence="2">Uncharacterized protein</fullName>
    </submittedName>
</protein>
<organism evidence="2 3">
    <name type="scientific">Pleurodeles waltl</name>
    <name type="common">Iberian ribbed newt</name>
    <dbReference type="NCBI Taxonomy" id="8319"/>
    <lineage>
        <taxon>Eukaryota</taxon>
        <taxon>Metazoa</taxon>
        <taxon>Chordata</taxon>
        <taxon>Craniata</taxon>
        <taxon>Vertebrata</taxon>
        <taxon>Euteleostomi</taxon>
        <taxon>Amphibia</taxon>
        <taxon>Batrachia</taxon>
        <taxon>Caudata</taxon>
        <taxon>Salamandroidea</taxon>
        <taxon>Salamandridae</taxon>
        <taxon>Pleurodelinae</taxon>
        <taxon>Pleurodeles</taxon>
    </lineage>
</organism>
<gene>
    <name evidence="2" type="ORF">NDU88_003336</name>
</gene>
<proteinExistence type="predicted"/>
<evidence type="ECO:0000256" key="1">
    <source>
        <dbReference type="SAM" id="Coils"/>
    </source>
</evidence>
<dbReference type="Proteomes" id="UP001066276">
    <property type="component" value="Chromosome 12"/>
</dbReference>
<feature type="coiled-coil region" evidence="1">
    <location>
        <begin position="5"/>
        <end position="53"/>
    </location>
</feature>
<accession>A0AAV7KUN3</accession>
<dbReference type="EMBL" id="JANPWB010000016">
    <property type="protein sequence ID" value="KAJ1083176.1"/>
    <property type="molecule type" value="Genomic_DNA"/>
</dbReference>
<evidence type="ECO:0000313" key="3">
    <source>
        <dbReference type="Proteomes" id="UP001066276"/>
    </source>
</evidence>
<name>A0AAV7KUN3_PLEWA</name>
<reference evidence="2" key="1">
    <citation type="journal article" date="2022" name="bioRxiv">
        <title>Sequencing and chromosome-scale assembly of the giantPleurodeles waltlgenome.</title>
        <authorList>
            <person name="Brown T."/>
            <person name="Elewa A."/>
            <person name="Iarovenko S."/>
            <person name="Subramanian E."/>
            <person name="Araus A.J."/>
            <person name="Petzold A."/>
            <person name="Susuki M."/>
            <person name="Suzuki K.-i.T."/>
            <person name="Hayashi T."/>
            <person name="Toyoda A."/>
            <person name="Oliveira C."/>
            <person name="Osipova E."/>
            <person name="Leigh N.D."/>
            <person name="Simon A."/>
            <person name="Yun M.H."/>
        </authorList>
    </citation>
    <scope>NUCLEOTIDE SEQUENCE</scope>
    <source>
        <strain evidence="2">20211129_DDA</strain>
        <tissue evidence="2">Liver</tissue>
    </source>
</reference>
<keyword evidence="1" id="KW-0175">Coiled coil</keyword>